<reference evidence="2 3" key="1">
    <citation type="submission" date="2015-07" db="EMBL/GenBank/DDBJ databases">
        <title>Comparative genomics of the Sigatoka disease complex on banana suggests a link between parallel evolutionary changes in Pseudocercospora fijiensis and Pseudocercospora eumusae and increased virulence on the banana host.</title>
        <authorList>
            <person name="Chang T.-C."/>
            <person name="Salvucci A."/>
            <person name="Crous P.W."/>
            <person name="Stergiopoulos I."/>
        </authorList>
    </citation>
    <scope>NUCLEOTIDE SEQUENCE [LARGE SCALE GENOMIC DNA]</scope>
    <source>
        <strain evidence="2 3">CBS 114824</strain>
    </source>
</reference>
<dbReference type="EMBL" id="LFZN01000025">
    <property type="protein sequence ID" value="KXT03953.1"/>
    <property type="molecule type" value="Genomic_DNA"/>
</dbReference>
<keyword evidence="3" id="KW-1185">Reference proteome</keyword>
<comment type="caution">
    <text evidence="2">The sequence shown here is derived from an EMBL/GenBank/DDBJ whole genome shotgun (WGS) entry which is preliminary data.</text>
</comment>
<protein>
    <submittedName>
        <fullName evidence="2">Uncharacterized protein</fullName>
    </submittedName>
</protein>
<feature type="region of interest" description="Disordered" evidence="1">
    <location>
        <begin position="130"/>
        <end position="153"/>
    </location>
</feature>
<sequence>MHAIEKNGRVQDQEGLVVGRISAVKMWRYVLLSYSSVRASTLYVVENRVLLLIEEHKRPDRMPLPTDNQPSASSLNDPSSWTSAFLFASSPWWFTASINLQLLYFIRTCEAGRTAFEHQSSIKPFRLLHSQSQNNHSSPPCANSRSSTSTAVTPADALSNTATSLATIQIINVSEPGLSSANGSAPTRSVNHARNKL</sequence>
<dbReference type="Proteomes" id="UP000070133">
    <property type="component" value="Unassembled WGS sequence"/>
</dbReference>
<feature type="compositionally biased region" description="Polar residues" evidence="1">
    <location>
        <begin position="178"/>
        <end position="190"/>
    </location>
</feature>
<accession>A0A139HNI0</accession>
<gene>
    <name evidence="2" type="ORF">AC578_9292</name>
</gene>
<name>A0A139HNI0_9PEZI</name>
<dbReference type="OrthoDB" id="267048at2759"/>
<evidence type="ECO:0000256" key="1">
    <source>
        <dbReference type="SAM" id="MobiDB-lite"/>
    </source>
</evidence>
<feature type="region of interest" description="Disordered" evidence="1">
    <location>
        <begin position="178"/>
        <end position="197"/>
    </location>
</feature>
<evidence type="ECO:0000313" key="2">
    <source>
        <dbReference type="EMBL" id="KXT03953.1"/>
    </source>
</evidence>
<organism evidence="2 3">
    <name type="scientific">Pseudocercospora eumusae</name>
    <dbReference type="NCBI Taxonomy" id="321146"/>
    <lineage>
        <taxon>Eukaryota</taxon>
        <taxon>Fungi</taxon>
        <taxon>Dikarya</taxon>
        <taxon>Ascomycota</taxon>
        <taxon>Pezizomycotina</taxon>
        <taxon>Dothideomycetes</taxon>
        <taxon>Dothideomycetidae</taxon>
        <taxon>Mycosphaerellales</taxon>
        <taxon>Mycosphaerellaceae</taxon>
        <taxon>Pseudocercospora</taxon>
    </lineage>
</organism>
<evidence type="ECO:0000313" key="3">
    <source>
        <dbReference type="Proteomes" id="UP000070133"/>
    </source>
</evidence>
<proteinExistence type="predicted"/>
<dbReference type="AlphaFoldDB" id="A0A139HNI0"/>